<dbReference type="SUPFAM" id="SSF51971">
    <property type="entry name" value="Nucleotide-binding domain"/>
    <property type="match status" value="1"/>
</dbReference>
<dbReference type="GO" id="GO:0019478">
    <property type="term" value="P:D-amino acid catabolic process"/>
    <property type="evidence" value="ECO:0007669"/>
    <property type="project" value="TreeGrafter"/>
</dbReference>
<evidence type="ECO:0000313" key="12">
    <source>
        <dbReference type="Proteomes" id="UP000031599"/>
    </source>
</evidence>
<evidence type="ECO:0000256" key="9">
    <source>
        <dbReference type="PIRSR" id="PIRSR000189-1"/>
    </source>
</evidence>
<dbReference type="EC" id="1.4.3.3" evidence="6"/>
<reference evidence="11 12" key="1">
    <citation type="submission" date="2014-12" db="EMBL/GenBank/DDBJ databases">
        <title>Genome assembly of Enhygromyxa salina DSM 15201.</title>
        <authorList>
            <person name="Sharma G."/>
            <person name="Subramanian S."/>
        </authorList>
    </citation>
    <scope>NUCLEOTIDE SEQUENCE [LARGE SCALE GENOMIC DNA]</scope>
    <source>
        <strain evidence="11 12">DSM 15201</strain>
    </source>
</reference>
<feature type="binding site" evidence="9">
    <location>
        <position position="176"/>
    </location>
    <ligand>
        <name>FAD</name>
        <dbReference type="ChEBI" id="CHEBI:57692"/>
    </ligand>
</feature>
<protein>
    <recommendedName>
        <fullName evidence="7">D-amino-acid oxidase</fullName>
        <ecNumber evidence="6">1.4.3.3</ecNumber>
    </recommendedName>
</protein>
<dbReference type="AlphaFoldDB" id="A0A0C2D155"/>
<dbReference type="PANTHER" id="PTHR11530:SF11">
    <property type="entry name" value="D-ASPARTATE OXIDASE"/>
    <property type="match status" value="1"/>
</dbReference>
<dbReference type="PIRSF" id="PIRSF000189">
    <property type="entry name" value="D-aa_oxidase"/>
    <property type="match status" value="1"/>
</dbReference>
<dbReference type="InterPro" id="IPR006076">
    <property type="entry name" value="FAD-dep_OxRdtase"/>
</dbReference>
<dbReference type="Gene3D" id="3.30.9.10">
    <property type="entry name" value="D-Amino Acid Oxidase, subunit A, domain 2"/>
    <property type="match status" value="1"/>
</dbReference>
<keyword evidence="3" id="KW-0285">Flavoprotein</keyword>
<dbReference type="GO" id="GO:0003884">
    <property type="term" value="F:D-amino-acid oxidase activity"/>
    <property type="evidence" value="ECO:0007669"/>
    <property type="project" value="UniProtKB-EC"/>
</dbReference>
<dbReference type="InterPro" id="IPR006181">
    <property type="entry name" value="D-amino_acid_oxidase_CS"/>
</dbReference>
<comment type="similarity">
    <text evidence="2">Belongs to the DAMOX/DASOX family.</text>
</comment>
<dbReference type="Gene3D" id="3.40.50.720">
    <property type="entry name" value="NAD(P)-binding Rossmann-like Domain"/>
    <property type="match status" value="1"/>
</dbReference>
<evidence type="ECO:0000259" key="10">
    <source>
        <dbReference type="Pfam" id="PF01266"/>
    </source>
</evidence>
<dbReference type="GO" id="GO:0005737">
    <property type="term" value="C:cytoplasm"/>
    <property type="evidence" value="ECO:0007669"/>
    <property type="project" value="TreeGrafter"/>
</dbReference>
<evidence type="ECO:0000256" key="2">
    <source>
        <dbReference type="ARBA" id="ARBA00006730"/>
    </source>
</evidence>
<evidence type="ECO:0000256" key="3">
    <source>
        <dbReference type="ARBA" id="ARBA00022630"/>
    </source>
</evidence>
<organism evidence="11 12">
    <name type="scientific">Enhygromyxa salina</name>
    <dbReference type="NCBI Taxonomy" id="215803"/>
    <lineage>
        <taxon>Bacteria</taxon>
        <taxon>Pseudomonadati</taxon>
        <taxon>Myxococcota</taxon>
        <taxon>Polyangia</taxon>
        <taxon>Nannocystales</taxon>
        <taxon>Nannocystaceae</taxon>
        <taxon>Enhygromyxa</taxon>
    </lineage>
</organism>
<comment type="caution">
    <text evidence="11">The sequence shown here is derived from an EMBL/GenBank/DDBJ whole genome shotgun (WGS) entry which is preliminary data.</text>
</comment>
<dbReference type="Pfam" id="PF01266">
    <property type="entry name" value="DAO"/>
    <property type="match status" value="1"/>
</dbReference>
<accession>A0A0C2D155</accession>
<dbReference type="PANTHER" id="PTHR11530">
    <property type="entry name" value="D-AMINO ACID OXIDASE"/>
    <property type="match status" value="1"/>
</dbReference>
<evidence type="ECO:0000256" key="1">
    <source>
        <dbReference type="ARBA" id="ARBA00001974"/>
    </source>
</evidence>
<feature type="binding site" evidence="9">
    <location>
        <position position="219"/>
    </location>
    <ligand>
        <name>D-dopa</name>
        <dbReference type="ChEBI" id="CHEBI:149689"/>
    </ligand>
</feature>
<evidence type="ECO:0000256" key="7">
    <source>
        <dbReference type="ARBA" id="ARBA00039751"/>
    </source>
</evidence>
<evidence type="ECO:0000256" key="8">
    <source>
        <dbReference type="ARBA" id="ARBA00049547"/>
    </source>
</evidence>
<dbReference type="Proteomes" id="UP000031599">
    <property type="component" value="Unassembled WGS sequence"/>
</dbReference>
<evidence type="ECO:0000313" key="11">
    <source>
        <dbReference type="EMBL" id="KIG16961.1"/>
    </source>
</evidence>
<name>A0A0C2D155_9BACT</name>
<comment type="cofactor">
    <cofactor evidence="1 9">
        <name>FAD</name>
        <dbReference type="ChEBI" id="CHEBI:57692"/>
    </cofactor>
</comment>
<evidence type="ECO:0000256" key="4">
    <source>
        <dbReference type="ARBA" id="ARBA00022827"/>
    </source>
</evidence>
<dbReference type="InterPro" id="IPR023209">
    <property type="entry name" value="DAO"/>
</dbReference>
<keyword evidence="5" id="KW-0560">Oxidoreductase</keyword>
<dbReference type="SUPFAM" id="SSF54373">
    <property type="entry name" value="FAD-linked reductases, C-terminal domain"/>
    <property type="match status" value="1"/>
</dbReference>
<dbReference type="RefSeq" id="WP_052548799.1">
    <property type="nucleotide sequence ID" value="NZ_JMCC02000030.1"/>
</dbReference>
<keyword evidence="4 9" id="KW-0274">FAD</keyword>
<evidence type="ECO:0000256" key="5">
    <source>
        <dbReference type="ARBA" id="ARBA00023002"/>
    </source>
</evidence>
<evidence type="ECO:0000256" key="6">
    <source>
        <dbReference type="ARBA" id="ARBA00039101"/>
    </source>
</evidence>
<feature type="binding site" evidence="9">
    <location>
        <begin position="41"/>
        <end position="42"/>
    </location>
    <ligand>
        <name>FAD</name>
        <dbReference type="ChEBI" id="CHEBI:57692"/>
    </ligand>
</feature>
<feature type="domain" description="FAD dependent oxidoreductase" evidence="10">
    <location>
        <begin position="6"/>
        <end position="313"/>
    </location>
</feature>
<dbReference type="PROSITE" id="PS00677">
    <property type="entry name" value="DAO"/>
    <property type="match status" value="1"/>
</dbReference>
<feature type="binding site" evidence="9">
    <location>
        <position position="274"/>
    </location>
    <ligand>
        <name>D-dopa</name>
        <dbReference type="ChEBI" id="CHEBI:149689"/>
    </ligand>
</feature>
<feature type="binding site" evidence="9">
    <location>
        <begin position="299"/>
        <end position="304"/>
    </location>
    <ligand>
        <name>FAD</name>
        <dbReference type="ChEBI" id="CHEBI:57692"/>
    </ligand>
</feature>
<sequence>MSTPEIIVIGAGVSGLSCAIELARAGRRVQVWTAVAPEQTTSSKAAAFWYPYRVDPIERVGPWAAVGYERFARIAGNLTLGPTAGVIMREAIEVFPEPVPDPPWSRYVDMYRHAIPEELPPGYGHGVVFEAPVIEMPRYLPWLVTELDRYGVEIVIRRVDSLSPALDLTGVVVNTTGLGARELVGDARVYPVRGQTVRHRRGALDRVLIDEHSAHGITYVIPRGDDVVLGGVAQEHEESLAEDPAQTVAIVERCTRIEPRLASTQRLGVSVGLRPCRDEVRLDQEVRDGQLIVHNYGHGGSGVTLSWGCAEDVQQRVSAWLKRE</sequence>
<gene>
    <name evidence="11" type="ORF">DB30_03945</name>
</gene>
<feature type="binding site" evidence="9">
    <location>
        <position position="300"/>
    </location>
    <ligand>
        <name>D-dopa</name>
        <dbReference type="ChEBI" id="CHEBI:149689"/>
    </ligand>
</feature>
<dbReference type="GO" id="GO:0071949">
    <property type="term" value="F:FAD binding"/>
    <property type="evidence" value="ECO:0007669"/>
    <property type="project" value="InterPro"/>
</dbReference>
<comment type="catalytic activity">
    <reaction evidence="8">
        <text>a D-alpha-amino acid + O2 + H2O = a 2-oxocarboxylate + H2O2 + NH4(+)</text>
        <dbReference type="Rhea" id="RHEA:21816"/>
        <dbReference type="ChEBI" id="CHEBI:15377"/>
        <dbReference type="ChEBI" id="CHEBI:15379"/>
        <dbReference type="ChEBI" id="CHEBI:16240"/>
        <dbReference type="ChEBI" id="CHEBI:28938"/>
        <dbReference type="ChEBI" id="CHEBI:35179"/>
        <dbReference type="ChEBI" id="CHEBI:59871"/>
        <dbReference type="EC" id="1.4.3.3"/>
    </reaction>
    <physiologicalReaction direction="left-to-right" evidence="8">
        <dbReference type="Rhea" id="RHEA:21817"/>
    </physiologicalReaction>
</comment>
<proteinExistence type="inferred from homology"/>
<dbReference type="EMBL" id="JMCC02000030">
    <property type="protein sequence ID" value="KIG16961.1"/>
    <property type="molecule type" value="Genomic_DNA"/>
</dbReference>
<feature type="binding site" evidence="9">
    <location>
        <position position="159"/>
    </location>
    <ligand>
        <name>FAD</name>
        <dbReference type="ChEBI" id="CHEBI:57692"/>
    </ligand>
</feature>